<reference evidence="1 2" key="1">
    <citation type="submission" date="2015-07" db="EMBL/GenBank/DDBJ databases">
        <title>The draft genome sequence of Leadbetterella sp. JN14-9.</title>
        <authorList>
            <person name="Liu Y."/>
            <person name="Du J."/>
            <person name="Shao Z."/>
        </authorList>
    </citation>
    <scope>NUCLEOTIDE SEQUENCE [LARGE SCALE GENOMIC DNA]</scope>
    <source>
        <strain evidence="1 2">JN14-9</strain>
    </source>
</reference>
<dbReference type="InterPro" id="IPR032466">
    <property type="entry name" value="Metal_Hydrolase"/>
</dbReference>
<accession>A0A0N8H9E9</accession>
<dbReference type="STRING" id="1605367.AFM12_15310"/>
<gene>
    <name evidence="1" type="ORF">AFM12_15310</name>
</gene>
<dbReference type="Pfam" id="PF01244">
    <property type="entry name" value="Peptidase_M19"/>
    <property type="match status" value="1"/>
</dbReference>
<organism evidence="1 2">
    <name type="scientific">Jiulongibacter sediminis</name>
    <dbReference type="NCBI Taxonomy" id="1605367"/>
    <lineage>
        <taxon>Bacteria</taxon>
        <taxon>Pseudomonadati</taxon>
        <taxon>Bacteroidota</taxon>
        <taxon>Cytophagia</taxon>
        <taxon>Cytophagales</taxon>
        <taxon>Leadbetterellaceae</taxon>
        <taxon>Jiulongibacter</taxon>
    </lineage>
</organism>
<dbReference type="PATRIC" id="fig|1605367.3.peg.484"/>
<keyword evidence="2" id="KW-1185">Reference proteome</keyword>
<comment type="caution">
    <text evidence="1">The sequence shown here is derived from an EMBL/GenBank/DDBJ whole genome shotgun (WGS) entry which is preliminary data.</text>
</comment>
<dbReference type="EMBL" id="LGTQ01000012">
    <property type="protein sequence ID" value="KPM47180.1"/>
    <property type="molecule type" value="Genomic_DNA"/>
</dbReference>
<dbReference type="GO" id="GO:0006508">
    <property type="term" value="P:proteolysis"/>
    <property type="evidence" value="ECO:0007669"/>
    <property type="project" value="InterPro"/>
</dbReference>
<dbReference type="Proteomes" id="UP000050454">
    <property type="component" value="Unassembled WGS sequence"/>
</dbReference>
<sequence>MFIFDAHLDLAMNAMEWNRDLTLPLQTIRRREAKMTDKPDRGKGTVCFPEMHKGDVGLCTATLIARHIKPKSFLPGWFSQEQAWGHIQGQLAWYKAMEKKGALRQITSVNQLNDHLELWKDIETEYRPVGYVLSLEGADSIVDIDYLEILYNQGLRAIGLSHYGKGVYAFGTDSDGRLPKIGKELIKKVTELGIILDLTHLSDKCFYDALGQHDGAVWASHHMVRRITPHNRQLSDDMIESILEREGMIGMALDAWMIVPNWIRGYSTPKRKKVTVDRVIDHMLHIANIAGSTKNIMIGSDLDGAFGFEQTPIGVRSIADIKRKFPEAMAKRGLKEDEIKGILSQNGIDFLRKHLDQ</sequence>
<dbReference type="Gene3D" id="3.20.20.140">
    <property type="entry name" value="Metal-dependent hydrolases"/>
    <property type="match status" value="1"/>
</dbReference>
<dbReference type="GO" id="GO:0070573">
    <property type="term" value="F:metallodipeptidase activity"/>
    <property type="evidence" value="ECO:0007669"/>
    <property type="project" value="InterPro"/>
</dbReference>
<dbReference type="AlphaFoldDB" id="A0A0N8H9E9"/>
<dbReference type="SUPFAM" id="SSF51556">
    <property type="entry name" value="Metallo-dependent hydrolases"/>
    <property type="match status" value="1"/>
</dbReference>
<dbReference type="PROSITE" id="PS51365">
    <property type="entry name" value="RENAL_DIPEPTIDASE_2"/>
    <property type="match status" value="1"/>
</dbReference>
<evidence type="ECO:0000313" key="2">
    <source>
        <dbReference type="Proteomes" id="UP000050454"/>
    </source>
</evidence>
<protein>
    <submittedName>
        <fullName evidence="1">Peptidase M19</fullName>
    </submittedName>
</protein>
<dbReference type="InterPro" id="IPR008257">
    <property type="entry name" value="Pept_M19"/>
</dbReference>
<dbReference type="PANTHER" id="PTHR10443:SF12">
    <property type="entry name" value="DIPEPTIDASE"/>
    <property type="match status" value="1"/>
</dbReference>
<evidence type="ECO:0000313" key="1">
    <source>
        <dbReference type="EMBL" id="KPM47180.1"/>
    </source>
</evidence>
<dbReference type="PANTHER" id="PTHR10443">
    <property type="entry name" value="MICROSOMAL DIPEPTIDASE"/>
    <property type="match status" value="1"/>
</dbReference>
<name>A0A0N8H9E9_9BACT</name>
<dbReference type="RefSeq" id="WP_055149809.1">
    <property type="nucleotide sequence ID" value="NZ_JXSZ01000012.1"/>
</dbReference>
<proteinExistence type="predicted"/>